<reference evidence="9 10" key="1">
    <citation type="journal article" date="2021" name="Sci. Rep.">
        <title>Genome sequencing of the multicellular alga Astrephomene provides insights into convergent evolution of germ-soma differentiation.</title>
        <authorList>
            <person name="Yamashita S."/>
            <person name="Yamamoto K."/>
            <person name="Matsuzaki R."/>
            <person name="Suzuki S."/>
            <person name="Yamaguchi H."/>
            <person name="Hirooka S."/>
            <person name="Minakuchi Y."/>
            <person name="Miyagishima S."/>
            <person name="Kawachi M."/>
            <person name="Toyoda A."/>
            <person name="Nozaki H."/>
        </authorList>
    </citation>
    <scope>NUCLEOTIDE SEQUENCE [LARGE SCALE GENOMIC DNA]</scope>
    <source>
        <strain evidence="9 10">NIES-4017</strain>
    </source>
</reference>
<evidence type="ECO:0000256" key="3">
    <source>
        <dbReference type="ARBA" id="ARBA00023054"/>
    </source>
</evidence>
<organism evidence="9 10">
    <name type="scientific">Astrephomene gubernaculifera</name>
    <dbReference type="NCBI Taxonomy" id="47775"/>
    <lineage>
        <taxon>Eukaryota</taxon>
        <taxon>Viridiplantae</taxon>
        <taxon>Chlorophyta</taxon>
        <taxon>core chlorophytes</taxon>
        <taxon>Chlorophyceae</taxon>
        <taxon>CS clade</taxon>
        <taxon>Chlamydomonadales</taxon>
        <taxon>Astrephomenaceae</taxon>
        <taxon>Astrephomene</taxon>
    </lineage>
</organism>
<gene>
    <name evidence="9" type="ORF">Agub_g3627</name>
</gene>
<feature type="compositionally biased region" description="Basic and acidic residues" evidence="7">
    <location>
        <begin position="667"/>
        <end position="676"/>
    </location>
</feature>
<feature type="compositionally biased region" description="Pro residues" evidence="7">
    <location>
        <begin position="111"/>
        <end position="120"/>
    </location>
</feature>
<feature type="compositionally biased region" description="Low complexity" evidence="7">
    <location>
        <begin position="167"/>
        <end position="210"/>
    </location>
</feature>
<feature type="region of interest" description="Disordered" evidence="7">
    <location>
        <begin position="431"/>
        <end position="482"/>
    </location>
</feature>
<feature type="region of interest" description="Disordered" evidence="7">
    <location>
        <begin position="96"/>
        <end position="210"/>
    </location>
</feature>
<proteinExistence type="predicted"/>
<dbReference type="GO" id="GO:0003677">
    <property type="term" value="F:DNA binding"/>
    <property type="evidence" value="ECO:0007669"/>
    <property type="project" value="UniProtKB-KW"/>
</dbReference>
<evidence type="ECO:0000256" key="6">
    <source>
        <dbReference type="ARBA" id="ARBA00023242"/>
    </source>
</evidence>
<evidence type="ECO:0000256" key="4">
    <source>
        <dbReference type="ARBA" id="ARBA00023125"/>
    </source>
</evidence>
<keyword evidence="2" id="KW-0805">Transcription regulation</keyword>
<dbReference type="InterPro" id="IPR003035">
    <property type="entry name" value="RWP-RK_dom"/>
</dbReference>
<dbReference type="Pfam" id="PF02042">
    <property type="entry name" value="RWP-RK"/>
    <property type="match status" value="1"/>
</dbReference>
<feature type="compositionally biased region" description="Polar residues" evidence="7">
    <location>
        <begin position="796"/>
        <end position="806"/>
    </location>
</feature>
<feature type="region of interest" description="Disordered" evidence="7">
    <location>
        <begin position="725"/>
        <end position="881"/>
    </location>
</feature>
<comment type="function">
    <text evidence="1">Putative transcription factor.</text>
</comment>
<accession>A0AAD3DIY7</accession>
<feature type="compositionally biased region" description="Low complexity" evidence="7">
    <location>
        <begin position="814"/>
        <end position="834"/>
    </location>
</feature>
<dbReference type="EMBL" id="BMAR01000003">
    <property type="protein sequence ID" value="GFR42704.1"/>
    <property type="molecule type" value="Genomic_DNA"/>
</dbReference>
<feature type="region of interest" description="Disordered" evidence="7">
    <location>
        <begin position="928"/>
        <end position="951"/>
    </location>
</feature>
<keyword evidence="6" id="KW-0539">Nucleus</keyword>
<keyword evidence="10" id="KW-1185">Reference proteome</keyword>
<dbReference type="PANTHER" id="PTHR46373">
    <property type="entry name" value="PROTEIN RKD4"/>
    <property type="match status" value="1"/>
</dbReference>
<feature type="domain" description="RWP-RK" evidence="8">
    <location>
        <begin position="944"/>
        <end position="1029"/>
    </location>
</feature>
<feature type="region of interest" description="Disordered" evidence="7">
    <location>
        <begin position="1063"/>
        <end position="1105"/>
    </location>
</feature>
<comment type="caution">
    <text evidence="9">The sequence shown here is derived from an EMBL/GenBank/DDBJ whole genome shotgun (WGS) entry which is preliminary data.</text>
</comment>
<feature type="compositionally biased region" description="Low complexity" evidence="7">
    <location>
        <begin position="757"/>
        <end position="767"/>
    </location>
</feature>
<dbReference type="AlphaFoldDB" id="A0AAD3DIY7"/>
<feature type="compositionally biased region" description="Low complexity" evidence="7">
    <location>
        <begin position="433"/>
        <end position="443"/>
    </location>
</feature>
<dbReference type="Proteomes" id="UP001054857">
    <property type="component" value="Unassembled WGS sequence"/>
</dbReference>
<feature type="region of interest" description="Disordered" evidence="7">
    <location>
        <begin position="643"/>
        <end position="686"/>
    </location>
</feature>
<feature type="compositionally biased region" description="Low complexity" evidence="7">
    <location>
        <begin position="677"/>
        <end position="686"/>
    </location>
</feature>
<evidence type="ECO:0000313" key="9">
    <source>
        <dbReference type="EMBL" id="GFR42704.1"/>
    </source>
</evidence>
<evidence type="ECO:0000256" key="2">
    <source>
        <dbReference type="ARBA" id="ARBA00023015"/>
    </source>
</evidence>
<dbReference type="PROSITE" id="PS51519">
    <property type="entry name" value="RWP_RK"/>
    <property type="match status" value="1"/>
</dbReference>
<evidence type="ECO:0000259" key="8">
    <source>
        <dbReference type="PROSITE" id="PS51519"/>
    </source>
</evidence>
<name>A0AAD3DIY7_9CHLO</name>
<dbReference type="GO" id="GO:0003700">
    <property type="term" value="F:DNA-binding transcription factor activity"/>
    <property type="evidence" value="ECO:0007669"/>
    <property type="project" value="InterPro"/>
</dbReference>
<evidence type="ECO:0000256" key="7">
    <source>
        <dbReference type="SAM" id="MobiDB-lite"/>
    </source>
</evidence>
<protein>
    <recommendedName>
        <fullName evidence="8">RWP-RK domain-containing protein</fullName>
    </recommendedName>
</protein>
<feature type="compositionally biased region" description="Low complexity" evidence="7">
    <location>
        <begin position="454"/>
        <end position="467"/>
    </location>
</feature>
<keyword evidence="4" id="KW-0238">DNA-binding</keyword>
<evidence type="ECO:0000313" key="10">
    <source>
        <dbReference type="Proteomes" id="UP001054857"/>
    </source>
</evidence>
<sequence>MSYFQQKKPNMRPEGERRFLDNDYDVFMDTPEMLGASLPMLGSGGNFEAMIQSNMPQLPADVVMYGDDDKVAALLGNIDEVLETFIPIPDMHKPPPPPPLFAGAGSLLMGSPPPAPPSPLEPSSLLPTNALAFKGPAAASLPDHGQQGQQQRGLSRMGNSVQPAHPPQSLQQQLLQHRSQPPQQPPRQQQQLLQPQPNSGPAPAASAATMVASPQMQTFAAAPGSWVPMGQLSQTPTWPSMYDQGHALPRIKVVGPQMQPSGYAPNPLPSNGHAMGASHAPMMPGTPWGATSRESGHLCMSLPNTWQRMSLPADATAAAAAAVNGLIDAGPTADPWVTFATDSHCISVPTAAPCSQLAAPMQGNNTYGESSSVAVAAEAAARGRGRGYGSSTTIPAPAAKAIRTSKDEQAAQPDGEEWSWPIELDAHPNTTGAAAAAKAASPAVSPCQQPRPEGTAAGAAGGAVAAASTPTRGASDGDGDKFWSPFRVGLSQADTSSPAPAPAATGPAMGFPCGPPKHAAAASAPAAGAAATLVAACPVVSRPLLPLPHFASDRRFVAAGPPSHIWTPHAEDDVSQRLVSSGIIGGAGGGDGGVLALDVNDGPAMPAASNNDSQLGMRDSEISEMRDLAQMLCAHVPEHHGTFDDVLVPPSPPPLARSPSPVSRPQRQQERHKEEQPPQQQQQEQLQLQANTNTNNGNGNENNNQASEHMTGIYCLSPNLTPSPVVASRDDSGAAPRFSAVPLTGHKGRLGPGSGSSGSEVAAVSGASGNGGGGGRTTPAEELSGGSGIDTSTTSKPSSGLPTRASSLPDALRRQQSTTTSRPRAAQPPWQQQPSRLHDGPDPRVGSDDDSGDGGEEVVGRMSAANRWRLHTRGGGRGGRVAAKARAAARAAVKWPENPATEAAAAPAAPADGAAAVAAADGAVVAGAEDRAGEGGEGAAQEDKGGETRPPARCYRRAAIGLTQKSLSQHYHRPIKEVAREMGLSLSCFKKECRRLGVPRWPARKLNCLTKMRATVLAETKPSQKDKQGLLELMQQNIDDIIHNPEAPMYVQFTRLRHEQYKMRSGIRRGGGGGSGRGRVSGGRRRHSGDDPSSSDGDSATESDE</sequence>
<evidence type="ECO:0000256" key="5">
    <source>
        <dbReference type="ARBA" id="ARBA00023163"/>
    </source>
</evidence>
<feature type="compositionally biased region" description="Gly residues" evidence="7">
    <location>
        <begin position="1068"/>
        <end position="1081"/>
    </location>
</feature>
<dbReference type="PANTHER" id="PTHR46373:SF2">
    <property type="entry name" value="RWP-RK DOMAIN-CONTAINING PROTEIN"/>
    <property type="match status" value="1"/>
</dbReference>
<dbReference type="InterPro" id="IPR044607">
    <property type="entry name" value="RKD-like"/>
</dbReference>
<keyword evidence="5" id="KW-0804">Transcription</keyword>
<evidence type="ECO:0000256" key="1">
    <source>
        <dbReference type="ARBA" id="ARBA00004049"/>
    </source>
</evidence>
<keyword evidence="3" id="KW-0175">Coiled coil</keyword>
<feature type="compositionally biased region" description="Basic and acidic residues" evidence="7">
    <location>
        <begin position="836"/>
        <end position="847"/>
    </location>
</feature>